<keyword evidence="3" id="KW-1185">Reference proteome</keyword>
<proteinExistence type="predicted"/>
<evidence type="ECO:0000313" key="3">
    <source>
        <dbReference type="Proteomes" id="UP000718278"/>
    </source>
</evidence>
<protein>
    <submittedName>
        <fullName evidence="2">Uncharacterized protein</fullName>
    </submittedName>
</protein>
<evidence type="ECO:0000313" key="2">
    <source>
        <dbReference type="EMBL" id="MBO1039954.1"/>
    </source>
</evidence>
<feature type="transmembrane region" description="Helical" evidence="1">
    <location>
        <begin position="6"/>
        <end position="24"/>
    </location>
</feature>
<keyword evidence="1" id="KW-0472">Membrane</keyword>
<keyword evidence="1" id="KW-0812">Transmembrane</keyword>
<accession>A0ABS3JZ86</accession>
<name>A0ABS3JZ86_9HYPH</name>
<organism evidence="2 3">
    <name type="scientific">Brucella pituitosa</name>
    <dbReference type="NCBI Taxonomy" id="571256"/>
    <lineage>
        <taxon>Bacteria</taxon>
        <taxon>Pseudomonadati</taxon>
        <taxon>Pseudomonadota</taxon>
        <taxon>Alphaproteobacteria</taxon>
        <taxon>Hyphomicrobiales</taxon>
        <taxon>Brucellaceae</taxon>
        <taxon>Brucella/Ochrobactrum group</taxon>
        <taxon>Brucella</taxon>
    </lineage>
</organism>
<evidence type="ECO:0000256" key="1">
    <source>
        <dbReference type="SAM" id="Phobius"/>
    </source>
</evidence>
<dbReference type="EMBL" id="JADIJS010000002">
    <property type="protein sequence ID" value="MBO1039954.1"/>
    <property type="molecule type" value="Genomic_DNA"/>
</dbReference>
<dbReference type="Proteomes" id="UP000718278">
    <property type="component" value="Unassembled WGS sequence"/>
</dbReference>
<reference evidence="2 3" key="1">
    <citation type="submission" date="2020-10" db="EMBL/GenBank/DDBJ databases">
        <title>Genomic characterization of underground lake bacteria from Wind Cave National Park: Insight into the archetypical LuxI/LuxR and identification of LuxR solos.</title>
        <authorList>
            <person name="Wengert P.C."/>
            <person name="Savka M.A."/>
        </authorList>
    </citation>
    <scope>NUCLEOTIDE SEQUENCE [LARGE SCALE GENOMIC DNA]</scope>
    <source>
        <strain evidence="2 3">SD316</strain>
    </source>
</reference>
<keyword evidence="1" id="KW-1133">Transmembrane helix</keyword>
<dbReference type="RefSeq" id="WP_207488535.1">
    <property type="nucleotide sequence ID" value="NZ_JADIJS010000002.1"/>
</dbReference>
<sequence>MTTSDWITLVGAAVTLIGMAISIWQAKSAFNSSQSAKRAMAAVQLASVAERLKSAQEHIRDVAPHKASLRGFKIGDGLVLIRREFDIALSSLPKTGLGSEARSQLIKAQDELNSYETSYSSAKGSETWQRLQAFVQDAVSDLTATTTNLGE</sequence>
<comment type="caution">
    <text evidence="2">The sequence shown here is derived from an EMBL/GenBank/DDBJ whole genome shotgun (WGS) entry which is preliminary data.</text>
</comment>
<gene>
    <name evidence="2" type="ORF">IPV26_09795</name>
</gene>